<dbReference type="Proteomes" id="UP000824089">
    <property type="component" value="Unassembled WGS sequence"/>
</dbReference>
<comment type="caution">
    <text evidence="2">The sequence shown here is derived from an EMBL/GenBank/DDBJ whole genome shotgun (WGS) entry which is preliminary data.</text>
</comment>
<feature type="domain" description="Xylose isomerase-like TIM barrel" evidence="1">
    <location>
        <begin position="45"/>
        <end position="214"/>
    </location>
</feature>
<dbReference type="AlphaFoldDB" id="A0A9D1I989"/>
<dbReference type="PANTHER" id="PTHR12110">
    <property type="entry name" value="HYDROXYPYRUVATE ISOMERASE"/>
    <property type="match status" value="1"/>
</dbReference>
<reference evidence="2" key="1">
    <citation type="submission" date="2020-10" db="EMBL/GenBank/DDBJ databases">
        <authorList>
            <person name="Gilroy R."/>
        </authorList>
    </citation>
    <scope>NUCLEOTIDE SEQUENCE</scope>
    <source>
        <strain evidence="2">CHK195-4489</strain>
    </source>
</reference>
<name>A0A9D1I989_9CLOT</name>
<dbReference type="InterPro" id="IPR050312">
    <property type="entry name" value="IolE/XylAMocC-like"/>
</dbReference>
<sequence length="250" mass="28869">MKIGAQLYTVRDLCKTAEEFRETLHKLYDIGYRDVQISAINLPPKEIRAICDEVGMKIIITHSSPNRILNDTAAVIEEHRLLGCDYVGIGALPGQYEKSRDGIKRFAEDFSKAGRILKENGMTFHYHNHSFEMEKTDGKMWFDIMIEESDPEVFFFILDVYWLQHGGLSPVEYINKLGKRIKVLHYKDMAIRNWKQSFASIGSGNLNWNDILSASLQNDIPYAMIEQDSDFVDDPISELERSFLFLKGKY</sequence>
<dbReference type="Gene3D" id="3.20.20.150">
    <property type="entry name" value="Divalent-metal-dependent TIM barrel enzymes"/>
    <property type="match status" value="1"/>
</dbReference>
<reference evidence="2" key="2">
    <citation type="journal article" date="2021" name="PeerJ">
        <title>Extensive microbial diversity within the chicken gut microbiome revealed by metagenomics and culture.</title>
        <authorList>
            <person name="Gilroy R."/>
            <person name="Ravi A."/>
            <person name="Getino M."/>
            <person name="Pursley I."/>
            <person name="Horton D.L."/>
            <person name="Alikhan N.F."/>
            <person name="Baker D."/>
            <person name="Gharbi K."/>
            <person name="Hall N."/>
            <person name="Watson M."/>
            <person name="Adriaenssens E.M."/>
            <person name="Foster-Nyarko E."/>
            <person name="Jarju S."/>
            <person name="Secka A."/>
            <person name="Antonio M."/>
            <person name="Oren A."/>
            <person name="Chaudhuri R.R."/>
            <person name="La Ragione R."/>
            <person name="Hildebrand F."/>
            <person name="Pallen M.J."/>
        </authorList>
    </citation>
    <scope>NUCLEOTIDE SEQUENCE</scope>
    <source>
        <strain evidence="2">CHK195-4489</strain>
    </source>
</reference>
<organism evidence="2 3">
    <name type="scientific">Candidatus Egerieisoma faecipullorum</name>
    <dbReference type="NCBI Taxonomy" id="2840963"/>
    <lineage>
        <taxon>Bacteria</taxon>
        <taxon>Bacillati</taxon>
        <taxon>Bacillota</taxon>
        <taxon>Clostridia</taxon>
        <taxon>Eubacteriales</taxon>
        <taxon>Clostridiaceae</taxon>
        <taxon>Clostridiaceae incertae sedis</taxon>
        <taxon>Candidatus Egerieisoma</taxon>
    </lineage>
</organism>
<dbReference type="PANTHER" id="PTHR12110:SF41">
    <property type="entry name" value="INOSOSE DEHYDRATASE"/>
    <property type="match status" value="1"/>
</dbReference>
<protein>
    <submittedName>
        <fullName evidence="2">Sugar phosphate isomerase/epimerase</fullName>
    </submittedName>
</protein>
<evidence type="ECO:0000313" key="3">
    <source>
        <dbReference type="Proteomes" id="UP000824089"/>
    </source>
</evidence>
<evidence type="ECO:0000313" key="2">
    <source>
        <dbReference type="EMBL" id="HIU29310.1"/>
    </source>
</evidence>
<dbReference type="EMBL" id="DVMM01000065">
    <property type="protein sequence ID" value="HIU29310.1"/>
    <property type="molecule type" value="Genomic_DNA"/>
</dbReference>
<evidence type="ECO:0000259" key="1">
    <source>
        <dbReference type="Pfam" id="PF01261"/>
    </source>
</evidence>
<accession>A0A9D1I989</accession>
<dbReference type="Pfam" id="PF01261">
    <property type="entry name" value="AP_endonuc_2"/>
    <property type="match status" value="1"/>
</dbReference>
<dbReference type="GO" id="GO:0016853">
    <property type="term" value="F:isomerase activity"/>
    <property type="evidence" value="ECO:0007669"/>
    <property type="project" value="UniProtKB-KW"/>
</dbReference>
<gene>
    <name evidence="2" type="ORF">IAD50_03315</name>
</gene>
<dbReference type="SUPFAM" id="SSF51658">
    <property type="entry name" value="Xylose isomerase-like"/>
    <property type="match status" value="1"/>
</dbReference>
<dbReference type="InterPro" id="IPR036237">
    <property type="entry name" value="Xyl_isomerase-like_sf"/>
</dbReference>
<keyword evidence="2" id="KW-0413">Isomerase</keyword>
<proteinExistence type="predicted"/>
<dbReference type="InterPro" id="IPR013022">
    <property type="entry name" value="Xyl_isomerase-like_TIM-brl"/>
</dbReference>